<reference evidence="2 3" key="1">
    <citation type="submission" date="2024-05" db="EMBL/GenBank/DDBJ databases">
        <title>A high-quality chromosomal-level genome assembly of Topmouth culter (Culter alburnus).</title>
        <authorList>
            <person name="Zhao H."/>
        </authorList>
    </citation>
    <scope>NUCLEOTIDE SEQUENCE [LARGE SCALE GENOMIC DNA]</scope>
    <source>
        <strain evidence="2">CATC2023</strain>
        <tissue evidence="2">Muscle</tissue>
    </source>
</reference>
<dbReference type="Pfam" id="PF13837">
    <property type="entry name" value="Myb_DNA-bind_4"/>
    <property type="match status" value="1"/>
</dbReference>
<protein>
    <recommendedName>
        <fullName evidence="1">Myb/SANT-like DNA-binding domain-containing protein</fullName>
    </recommendedName>
</protein>
<dbReference type="Proteomes" id="UP001479290">
    <property type="component" value="Unassembled WGS sequence"/>
</dbReference>
<keyword evidence="3" id="KW-1185">Reference proteome</keyword>
<feature type="domain" description="Myb/SANT-like DNA-binding" evidence="1">
    <location>
        <begin position="1"/>
        <end position="30"/>
    </location>
</feature>
<comment type="caution">
    <text evidence="2">The sequence shown here is derived from an EMBL/GenBank/DDBJ whole genome shotgun (WGS) entry which is preliminary data.</text>
</comment>
<proteinExistence type="predicted"/>
<dbReference type="EMBL" id="JAWDJR010000003">
    <property type="protein sequence ID" value="KAK9977131.1"/>
    <property type="molecule type" value="Genomic_DNA"/>
</dbReference>
<evidence type="ECO:0000259" key="1">
    <source>
        <dbReference type="Pfam" id="PF13837"/>
    </source>
</evidence>
<evidence type="ECO:0000313" key="3">
    <source>
        <dbReference type="Proteomes" id="UP001479290"/>
    </source>
</evidence>
<name>A0AAW2ATV6_CULAL</name>
<evidence type="ECO:0000313" key="2">
    <source>
        <dbReference type="EMBL" id="KAK9977131.1"/>
    </source>
</evidence>
<dbReference type="AlphaFoldDB" id="A0AAW2ATV6"/>
<dbReference type="InterPro" id="IPR044822">
    <property type="entry name" value="Myb_DNA-bind_4"/>
</dbReference>
<feature type="non-terminal residue" evidence="2">
    <location>
        <position position="62"/>
    </location>
</feature>
<organism evidence="2 3">
    <name type="scientific">Culter alburnus</name>
    <name type="common">Topmouth culter</name>
    <dbReference type="NCBI Taxonomy" id="194366"/>
    <lineage>
        <taxon>Eukaryota</taxon>
        <taxon>Metazoa</taxon>
        <taxon>Chordata</taxon>
        <taxon>Craniata</taxon>
        <taxon>Vertebrata</taxon>
        <taxon>Euteleostomi</taxon>
        <taxon>Actinopterygii</taxon>
        <taxon>Neopterygii</taxon>
        <taxon>Teleostei</taxon>
        <taxon>Ostariophysi</taxon>
        <taxon>Cypriniformes</taxon>
        <taxon>Xenocyprididae</taxon>
        <taxon>Xenocypridinae</taxon>
        <taxon>Culter</taxon>
    </lineage>
</organism>
<sequence length="62" mass="7322">MRDRGFNRTALQCRIKVKKLRQKYMAIRDKLRCNEILGTSPCANPLNFIDGRSFDMEDEDEN</sequence>
<gene>
    <name evidence="2" type="ORF">ABG768_018952</name>
</gene>
<accession>A0AAW2ATV6</accession>